<dbReference type="AlphaFoldDB" id="A0A7H9AME8"/>
<dbReference type="InterPro" id="IPR016155">
    <property type="entry name" value="Mopterin_synth/thiamin_S_b"/>
</dbReference>
<sequence>MQLTIKYFGPLTDITGCREERFEFEKGKTVSELLIALHGKYPELAEQKFKVAHNRELAEGNTRVTSTEIGLLPPFAGG</sequence>
<dbReference type="KEGG" id="cagg:HYG79_04475"/>
<proteinExistence type="predicted"/>
<protein>
    <submittedName>
        <fullName evidence="1">MoaD/ThiS family protein</fullName>
    </submittedName>
</protein>
<dbReference type="SUPFAM" id="SSF54285">
    <property type="entry name" value="MoaD/ThiS"/>
    <property type="match status" value="1"/>
</dbReference>
<dbReference type="InterPro" id="IPR012675">
    <property type="entry name" value="Beta-grasp_dom_sf"/>
</dbReference>
<organism evidence="1 2">
    <name type="scientific">Costertonia aggregata</name>
    <dbReference type="NCBI Taxonomy" id="343403"/>
    <lineage>
        <taxon>Bacteria</taxon>
        <taxon>Pseudomonadati</taxon>
        <taxon>Bacteroidota</taxon>
        <taxon>Flavobacteriia</taxon>
        <taxon>Flavobacteriales</taxon>
        <taxon>Flavobacteriaceae</taxon>
        <taxon>Costertonia</taxon>
    </lineage>
</organism>
<dbReference type="Pfam" id="PF02597">
    <property type="entry name" value="ThiS"/>
    <property type="match status" value="1"/>
</dbReference>
<keyword evidence="2" id="KW-1185">Reference proteome</keyword>
<dbReference type="EMBL" id="CP058595">
    <property type="protein sequence ID" value="QLG44632.1"/>
    <property type="molecule type" value="Genomic_DNA"/>
</dbReference>
<dbReference type="InterPro" id="IPR003749">
    <property type="entry name" value="ThiS/MoaD-like"/>
</dbReference>
<dbReference type="Gene3D" id="3.10.20.30">
    <property type="match status" value="1"/>
</dbReference>
<dbReference type="CDD" id="cd00754">
    <property type="entry name" value="Ubl_MoaD"/>
    <property type="match status" value="1"/>
</dbReference>
<dbReference type="RefSeq" id="WP_179240966.1">
    <property type="nucleotide sequence ID" value="NZ_CP058595.1"/>
</dbReference>
<evidence type="ECO:0000313" key="2">
    <source>
        <dbReference type="Proteomes" id="UP000509302"/>
    </source>
</evidence>
<dbReference type="Proteomes" id="UP000509302">
    <property type="component" value="Chromosome"/>
</dbReference>
<reference evidence="1 2" key="1">
    <citation type="journal article" date="2006" name="Int. J. Syst. Evol. Microbiol.">
        <title>Costertonia aggregata gen. nov., sp. nov., a mesophilic marine bacterium of the family Flavobacteriaceae, isolated from a mature biofilm.</title>
        <authorList>
            <person name="Kwon K.K."/>
            <person name="Lee Y.K."/>
            <person name="Lee H.K."/>
        </authorList>
    </citation>
    <scope>NUCLEOTIDE SEQUENCE [LARGE SCALE GENOMIC DNA]</scope>
    <source>
        <strain evidence="1 2">KCCM 42265</strain>
    </source>
</reference>
<gene>
    <name evidence="1" type="ORF">HYG79_04475</name>
</gene>
<evidence type="ECO:0000313" key="1">
    <source>
        <dbReference type="EMBL" id="QLG44632.1"/>
    </source>
</evidence>
<name>A0A7H9AME8_9FLAO</name>
<accession>A0A7H9AME8</accession>